<feature type="transmembrane region" description="Helical" evidence="1">
    <location>
        <begin position="156"/>
        <end position="175"/>
    </location>
</feature>
<dbReference type="EMBL" id="JMIY01000007">
    <property type="protein sequence ID" value="KCZ70756.1"/>
    <property type="molecule type" value="Genomic_DNA"/>
</dbReference>
<dbReference type="InterPro" id="IPR011435">
    <property type="entry name" value="UmpAB"/>
</dbReference>
<feature type="transmembrane region" description="Helical" evidence="1">
    <location>
        <begin position="213"/>
        <end position="232"/>
    </location>
</feature>
<protein>
    <recommendedName>
        <fullName evidence="4">DUF1538 domain-containing protein</fullName>
    </recommendedName>
</protein>
<comment type="caution">
    <text evidence="2">The sequence shown here is derived from an EMBL/GenBank/DDBJ whole genome shotgun (WGS) entry which is preliminary data.</text>
</comment>
<evidence type="ECO:0000256" key="1">
    <source>
        <dbReference type="SAM" id="Phobius"/>
    </source>
</evidence>
<keyword evidence="1" id="KW-1133">Transmembrane helix</keyword>
<accession>A0A062UUP7</accession>
<name>A0A062UUP7_9EURY</name>
<keyword evidence="3" id="KW-1185">Reference proteome</keyword>
<feature type="transmembrane region" description="Helical" evidence="1">
    <location>
        <begin position="181"/>
        <end position="201"/>
    </location>
</feature>
<organism evidence="2 3">
    <name type="scientific">Candidatus Methanoperedens nitratireducens</name>
    <dbReference type="NCBI Taxonomy" id="1392998"/>
    <lineage>
        <taxon>Archaea</taxon>
        <taxon>Methanobacteriati</taxon>
        <taxon>Methanobacteriota</taxon>
        <taxon>Stenosarchaea group</taxon>
        <taxon>Methanomicrobia</taxon>
        <taxon>Methanosarcinales</taxon>
        <taxon>ANME-2 cluster</taxon>
        <taxon>Candidatus Methanoperedentaceae</taxon>
        <taxon>Candidatus Methanoperedens</taxon>
    </lineage>
</organism>
<feature type="transmembrane region" description="Helical" evidence="1">
    <location>
        <begin position="43"/>
        <end position="61"/>
    </location>
</feature>
<dbReference type="RefSeq" id="WP_048092629.1">
    <property type="nucleotide sequence ID" value="NZ_JMIY01000007.1"/>
</dbReference>
<dbReference type="Proteomes" id="UP000027153">
    <property type="component" value="Unassembled WGS sequence"/>
</dbReference>
<feature type="transmembrane region" description="Helical" evidence="1">
    <location>
        <begin position="122"/>
        <end position="144"/>
    </location>
</feature>
<sequence length="234" mass="24557">MSLSWLRDSAIADVLLAVLSVVIFMFAYQFLIIRKPVENLPQILIGIALSTAGLILFLEGLKLGFLPLGRQVGADLSGTGSAYLVIIFGSIFGYVITLAEPNLRVLINQVEMVSSGAIPGNLVMHVVGIGVGMALGISMLRILLGIPLWKIIVPGYILAFVLIYFAPVYIVPLAFDAGAVVTGPLVVPLILTIGVGLISVLGGRDPLIESFGLVATVTLAPVISLLILGIAIGE</sequence>
<evidence type="ECO:0008006" key="4">
    <source>
        <dbReference type="Google" id="ProtNLM"/>
    </source>
</evidence>
<dbReference type="Pfam" id="PF07556">
    <property type="entry name" value="DUF1538"/>
    <property type="match status" value="1"/>
</dbReference>
<reference evidence="2 3" key="1">
    <citation type="journal article" date="2013" name="Nature">
        <title>Anaerobic oxidation of methane coupled to nitrate reduction in a novel archaeal lineage.</title>
        <authorList>
            <person name="Haroon M.F."/>
            <person name="Hu S."/>
            <person name="Shi Y."/>
            <person name="Imelfort M."/>
            <person name="Keller J."/>
            <person name="Hugenholtz P."/>
            <person name="Yuan Z."/>
            <person name="Tyson G.W."/>
        </authorList>
    </citation>
    <scope>NUCLEOTIDE SEQUENCE [LARGE SCALE GENOMIC DNA]</scope>
    <source>
        <strain evidence="2 3">ANME-2d</strain>
    </source>
</reference>
<keyword evidence="1" id="KW-0472">Membrane</keyword>
<evidence type="ECO:0000313" key="2">
    <source>
        <dbReference type="EMBL" id="KCZ70756.1"/>
    </source>
</evidence>
<feature type="transmembrane region" description="Helical" evidence="1">
    <location>
        <begin position="12"/>
        <end position="31"/>
    </location>
</feature>
<proteinExistence type="predicted"/>
<feature type="transmembrane region" description="Helical" evidence="1">
    <location>
        <begin position="82"/>
        <end position="99"/>
    </location>
</feature>
<gene>
    <name evidence="2" type="ORF">ANME2D_02781</name>
</gene>
<keyword evidence="1" id="KW-0812">Transmembrane</keyword>
<evidence type="ECO:0000313" key="3">
    <source>
        <dbReference type="Proteomes" id="UP000027153"/>
    </source>
</evidence>
<dbReference type="AlphaFoldDB" id="A0A062UUP7"/>
<dbReference type="OrthoDB" id="71437at2157"/>